<sequence length="157" mass="16080">MNDRPGHFLGDDGSLRPYKKQTMEWKPTSELAFAFIPLPQTFTMFARLSAFTIAVLTLPVLASATVLPRGGTGSSCSSGTLQCCSSVQDPASSAVQTALAPLGLNLGDITADVGLTCDPITVIGVGSNPCSAQAACCTGQNYNGLAVLGCIPVNLGV</sequence>
<dbReference type="AlphaFoldDB" id="A0AA39PT22"/>
<evidence type="ECO:0000256" key="1">
    <source>
        <dbReference type="ARBA" id="ARBA00004191"/>
    </source>
</evidence>
<evidence type="ECO:0000256" key="6">
    <source>
        <dbReference type="ARBA" id="ARBA00023180"/>
    </source>
</evidence>
<evidence type="ECO:0000313" key="9">
    <source>
        <dbReference type="EMBL" id="KAK0490027.1"/>
    </source>
</evidence>
<evidence type="ECO:0000256" key="5">
    <source>
        <dbReference type="ARBA" id="ARBA00023157"/>
    </source>
</evidence>
<keyword evidence="8" id="KW-0732">Signal</keyword>
<keyword evidence="5 8" id="KW-1015">Disulfide bond</keyword>
<dbReference type="Pfam" id="PF01185">
    <property type="entry name" value="Hydrophobin"/>
    <property type="match status" value="1"/>
</dbReference>
<proteinExistence type="inferred from homology"/>
<comment type="subcellular location">
    <subcellularLocation>
        <location evidence="1 8">Secreted</location>
        <location evidence="1 8">Cell wall</location>
    </subcellularLocation>
</comment>
<dbReference type="CDD" id="cd23507">
    <property type="entry name" value="hydrophobin_I"/>
    <property type="match status" value="1"/>
</dbReference>
<keyword evidence="3 8" id="KW-0134">Cell wall</keyword>
<organism evidence="9 10">
    <name type="scientific">Armillaria luteobubalina</name>
    <dbReference type="NCBI Taxonomy" id="153913"/>
    <lineage>
        <taxon>Eukaryota</taxon>
        <taxon>Fungi</taxon>
        <taxon>Dikarya</taxon>
        <taxon>Basidiomycota</taxon>
        <taxon>Agaricomycotina</taxon>
        <taxon>Agaricomycetes</taxon>
        <taxon>Agaricomycetidae</taxon>
        <taxon>Agaricales</taxon>
        <taxon>Marasmiineae</taxon>
        <taxon>Physalacriaceae</taxon>
        <taxon>Armillaria</taxon>
    </lineage>
</organism>
<comment type="caution">
    <text evidence="9">The sequence shown here is derived from an EMBL/GenBank/DDBJ whole genome shotgun (WGS) entry which is preliminary data.</text>
</comment>
<keyword evidence="10" id="KW-1185">Reference proteome</keyword>
<evidence type="ECO:0000256" key="3">
    <source>
        <dbReference type="ARBA" id="ARBA00022512"/>
    </source>
</evidence>
<comment type="subunit">
    <text evidence="7">Self-assembles to form functional amyloid fibrils called rodlets. Self-assembly into fibrillar rodlets occurs spontaneously at hydrophobic:hydrophilic interfaces and the rodlets further associate laterally to form amphipathic monolayers.</text>
</comment>
<evidence type="ECO:0000256" key="4">
    <source>
        <dbReference type="ARBA" id="ARBA00022525"/>
    </source>
</evidence>
<keyword evidence="4 8" id="KW-0964">Secreted</keyword>
<dbReference type="Proteomes" id="UP001175228">
    <property type="component" value="Unassembled WGS sequence"/>
</dbReference>
<evidence type="ECO:0000256" key="7">
    <source>
        <dbReference type="ARBA" id="ARBA00093546"/>
    </source>
</evidence>
<dbReference type="GO" id="GO:0009277">
    <property type="term" value="C:fungal-type cell wall"/>
    <property type="evidence" value="ECO:0007669"/>
    <property type="project" value="InterPro"/>
</dbReference>
<comment type="similarity">
    <text evidence="2 8">Belongs to the fungal hydrophobin family.</text>
</comment>
<evidence type="ECO:0000256" key="2">
    <source>
        <dbReference type="ARBA" id="ARBA00010446"/>
    </source>
</evidence>
<dbReference type="SMART" id="SM00075">
    <property type="entry name" value="HYDRO"/>
    <property type="match status" value="1"/>
</dbReference>
<evidence type="ECO:0000313" key="10">
    <source>
        <dbReference type="Proteomes" id="UP001175228"/>
    </source>
</evidence>
<dbReference type="EMBL" id="JAUEPU010000035">
    <property type="protein sequence ID" value="KAK0490027.1"/>
    <property type="molecule type" value="Genomic_DNA"/>
</dbReference>
<reference evidence="9" key="1">
    <citation type="submission" date="2023-06" db="EMBL/GenBank/DDBJ databases">
        <authorList>
            <consortium name="Lawrence Berkeley National Laboratory"/>
            <person name="Ahrendt S."/>
            <person name="Sahu N."/>
            <person name="Indic B."/>
            <person name="Wong-Bajracharya J."/>
            <person name="Merenyi Z."/>
            <person name="Ke H.-M."/>
            <person name="Monk M."/>
            <person name="Kocsube S."/>
            <person name="Drula E."/>
            <person name="Lipzen A."/>
            <person name="Balint B."/>
            <person name="Henrissat B."/>
            <person name="Andreopoulos B."/>
            <person name="Martin F.M."/>
            <person name="Harder C.B."/>
            <person name="Rigling D."/>
            <person name="Ford K.L."/>
            <person name="Foster G.D."/>
            <person name="Pangilinan J."/>
            <person name="Papanicolaou A."/>
            <person name="Barry K."/>
            <person name="LaButti K."/>
            <person name="Viragh M."/>
            <person name="Koriabine M."/>
            <person name="Yan M."/>
            <person name="Riley R."/>
            <person name="Champramary S."/>
            <person name="Plett K.L."/>
            <person name="Tsai I.J."/>
            <person name="Slot J."/>
            <person name="Sipos G."/>
            <person name="Plett J."/>
            <person name="Nagy L.G."/>
            <person name="Grigoriev I.V."/>
        </authorList>
    </citation>
    <scope>NUCLEOTIDE SEQUENCE</scope>
    <source>
        <strain evidence="9">HWK02</strain>
    </source>
</reference>
<evidence type="ECO:0000256" key="8">
    <source>
        <dbReference type="RuleBase" id="RU365009"/>
    </source>
</evidence>
<accession>A0AA39PT22</accession>
<keyword evidence="6" id="KW-0325">Glycoprotein</keyword>
<dbReference type="InterPro" id="IPR001338">
    <property type="entry name" value="Class_I_Hydrophobin"/>
</dbReference>
<dbReference type="GO" id="GO:0005199">
    <property type="term" value="F:structural constituent of cell wall"/>
    <property type="evidence" value="ECO:0007669"/>
    <property type="project" value="InterPro"/>
</dbReference>
<gene>
    <name evidence="9" type="ORF">EDD18DRAFT_1417564</name>
</gene>
<protein>
    <recommendedName>
        <fullName evidence="8">Hydrophobin</fullName>
    </recommendedName>
</protein>
<name>A0AA39PT22_9AGAR</name>